<reference evidence="2" key="1">
    <citation type="journal article" date="2013" name="Nature">
        <title>Draft genome of the wheat A-genome progenitor Triticum urartu.</title>
        <authorList>
            <person name="Ling H.Q."/>
            <person name="Zhao S."/>
            <person name="Liu D."/>
            <person name="Wang J."/>
            <person name="Sun H."/>
            <person name="Zhang C."/>
            <person name="Fan H."/>
            <person name="Li D."/>
            <person name="Dong L."/>
            <person name="Tao Y."/>
            <person name="Gao C."/>
            <person name="Wu H."/>
            <person name="Li Y."/>
            <person name="Cui Y."/>
            <person name="Guo X."/>
            <person name="Zheng S."/>
            <person name="Wang B."/>
            <person name="Yu K."/>
            <person name="Liang Q."/>
            <person name="Yang W."/>
            <person name="Lou X."/>
            <person name="Chen J."/>
            <person name="Feng M."/>
            <person name="Jian J."/>
            <person name="Zhang X."/>
            <person name="Luo G."/>
            <person name="Jiang Y."/>
            <person name="Liu J."/>
            <person name="Wang Z."/>
            <person name="Sha Y."/>
            <person name="Zhang B."/>
            <person name="Wu H."/>
            <person name="Tang D."/>
            <person name="Shen Q."/>
            <person name="Xue P."/>
            <person name="Zou S."/>
            <person name="Wang X."/>
            <person name="Liu X."/>
            <person name="Wang F."/>
            <person name="Yang Y."/>
            <person name="An X."/>
            <person name="Dong Z."/>
            <person name="Zhang K."/>
            <person name="Zhang X."/>
            <person name="Luo M.C."/>
            <person name="Dvorak J."/>
            <person name="Tong Y."/>
            <person name="Wang J."/>
            <person name="Yang H."/>
            <person name="Li Z."/>
            <person name="Wang D."/>
            <person name="Zhang A."/>
            <person name="Wang J."/>
        </authorList>
    </citation>
    <scope>NUCLEOTIDE SEQUENCE</scope>
    <source>
        <strain evidence="2">cv. G1812</strain>
    </source>
</reference>
<dbReference type="Proteomes" id="UP000015106">
    <property type="component" value="Chromosome 6"/>
</dbReference>
<sequence>MPSSFRIFSFRFLAPSSLPLPIFPAADTSVGGQASSALPSVAPPHLPAEVCRLICAVSPTHPAPHPAPPNLSLPFFFLRVF</sequence>
<name>A0A8R7USJ0_TRIUA</name>
<keyword evidence="2" id="KW-1185">Reference proteome</keyword>
<reference evidence="1" key="3">
    <citation type="submission" date="2022-06" db="UniProtKB">
        <authorList>
            <consortium name="EnsemblPlants"/>
        </authorList>
    </citation>
    <scope>IDENTIFICATION</scope>
</reference>
<evidence type="ECO:0000313" key="2">
    <source>
        <dbReference type="Proteomes" id="UP000015106"/>
    </source>
</evidence>
<dbReference type="AlphaFoldDB" id="A0A8R7USJ0"/>
<dbReference type="EnsemblPlants" id="TuG1812G0600001226.01.T03">
    <property type="protein sequence ID" value="TuG1812G0600001226.01.T03"/>
    <property type="gene ID" value="TuG1812G0600001226.01"/>
</dbReference>
<protein>
    <submittedName>
        <fullName evidence="1">Uncharacterized protein</fullName>
    </submittedName>
</protein>
<evidence type="ECO:0000313" key="1">
    <source>
        <dbReference type="EnsemblPlants" id="TuG1812G0600001226.01.T03"/>
    </source>
</evidence>
<reference evidence="1" key="2">
    <citation type="submission" date="2018-03" db="EMBL/GenBank/DDBJ databases">
        <title>The Triticum urartu genome reveals the dynamic nature of wheat genome evolution.</title>
        <authorList>
            <person name="Ling H."/>
            <person name="Ma B."/>
            <person name="Shi X."/>
            <person name="Liu H."/>
            <person name="Dong L."/>
            <person name="Sun H."/>
            <person name="Cao Y."/>
            <person name="Gao Q."/>
            <person name="Zheng S."/>
            <person name="Li Y."/>
            <person name="Yu Y."/>
            <person name="Du H."/>
            <person name="Qi M."/>
            <person name="Li Y."/>
            <person name="Yu H."/>
            <person name="Cui Y."/>
            <person name="Wang N."/>
            <person name="Chen C."/>
            <person name="Wu H."/>
            <person name="Zhao Y."/>
            <person name="Zhang J."/>
            <person name="Li Y."/>
            <person name="Zhou W."/>
            <person name="Zhang B."/>
            <person name="Hu W."/>
            <person name="Eijk M."/>
            <person name="Tang J."/>
            <person name="Witsenboer H."/>
            <person name="Zhao S."/>
            <person name="Li Z."/>
            <person name="Zhang A."/>
            <person name="Wang D."/>
            <person name="Liang C."/>
        </authorList>
    </citation>
    <scope>NUCLEOTIDE SEQUENCE [LARGE SCALE GENOMIC DNA]</scope>
    <source>
        <strain evidence="1">cv. G1812</strain>
    </source>
</reference>
<gene>
    <name evidence="1" type="primary">LOC125514720</name>
</gene>
<accession>A0A8R7USJ0</accession>
<organism evidence="1 2">
    <name type="scientific">Triticum urartu</name>
    <name type="common">Red wild einkorn</name>
    <name type="synonym">Crithodium urartu</name>
    <dbReference type="NCBI Taxonomy" id="4572"/>
    <lineage>
        <taxon>Eukaryota</taxon>
        <taxon>Viridiplantae</taxon>
        <taxon>Streptophyta</taxon>
        <taxon>Embryophyta</taxon>
        <taxon>Tracheophyta</taxon>
        <taxon>Spermatophyta</taxon>
        <taxon>Magnoliopsida</taxon>
        <taxon>Liliopsida</taxon>
        <taxon>Poales</taxon>
        <taxon>Poaceae</taxon>
        <taxon>BOP clade</taxon>
        <taxon>Pooideae</taxon>
        <taxon>Triticodae</taxon>
        <taxon>Triticeae</taxon>
        <taxon>Triticinae</taxon>
        <taxon>Triticum</taxon>
    </lineage>
</organism>
<dbReference type="Gramene" id="TuG1812G0600001226.01.T03">
    <property type="protein sequence ID" value="TuG1812G0600001226.01.T03"/>
    <property type="gene ID" value="TuG1812G0600001226.01"/>
</dbReference>
<proteinExistence type="predicted"/>